<dbReference type="PANTHER" id="PTHR34557">
    <property type="entry name" value="PHYTOCHROMOBILIN:FERREDOXIN OXIDOREDUCTASE, CHLOROPLASTIC"/>
    <property type="match status" value="1"/>
</dbReference>
<evidence type="ECO:0000313" key="4">
    <source>
        <dbReference type="Proteomes" id="UP000796880"/>
    </source>
</evidence>
<sequence>MLSFYPGRKAYKRVFQIFSPIVLWTKFRSNQCNHDVLFSAFMDYYKVWLQLMEEAAEEADPSGLNCNREAQHRYLTWRTEKDPGHRVLKKLIGETQTKELLRNFLFNGIDELGKQSFLNYFPEYCCEDGTVNEKRSMVGKSFESRPFGIPTENSLVPYFKAL</sequence>
<dbReference type="Pfam" id="PF05996">
    <property type="entry name" value="Fe_bilin_red"/>
    <property type="match status" value="1"/>
</dbReference>
<protein>
    <submittedName>
        <fullName evidence="3">Uncharacterized protein</fullName>
    </submittedName>
</protein>
<evidence type="ECO:0000313" key="3">
    <source>
        <dbReference type="EMBL" id="KAF3454151.1"/>
    </source>
</evidence>
<dbReference type="EMBL" id="VOIH02000002">
    <property type="protein sequence ID" value="KAF3454151.1"/>
    <property type="molecule type" value="Genomic_DNA"/>
</dbReference>
<name>A0A8K0HKI3_9ROSA</name>
<dbReference type="GO" id="GO:0010024">
    <property type="term" value="P:phytochromobilin biosynthetic process"/>
    <property type="evidence" value="ECO:0007669"/>
    <property type="project" value="InterPro"/>
</dbReference>
<keyword evidence="4" id="KW-1185">Reference proteome</keyword>
<dbReference type="GO" id="GO:0050897">
    <property type="term" value="F:cobalt ion binding"/>
    <property type="evidence" value="ECO:0007669"/>
    <property type="project" value="InterPro"/>
</dbReference>
<accession>A0A8K0HKI3</accession>
<dbReference type="Gene3D" id="3.40.1500.20">
    <property type="match status" value="1"/>
</dbReference>
<dbReference type="Proteomes" id="UP000796880">
    <property type="component" value="Unassembled WGS sequence"/>
</dbReference>
<comment type="similarity">
    <text evidence="1">Belongs to the HY2 family.</text>
</comment>
<dbReference type="AlphaFoldDB" id="A0A8K0HKI3"/>
<dbReference type="GO" id="GO:0050619">
    <property type="term" value="F:phytochromobilin:ferredoxin oxidoreductase activity"/>
    <property type="evidence" value="ECO:0007669"/>
    <property type="project" value="TreeGrafter"/>
</dbReference>
<gene>
    <name evidence="3" type="ORF">FNV43_RR04598</name>
</gene>
<dbReference type="PANTHER" id="PTHR34557:SF1">
    <property type="entry name" value="PHYTOCHROMOBILIN:FERREDOXIN OXIDOREDUCTASE, CHLOROPLASTIC"/>
    <property type="match status" value="1"/>
</dbReference>
<dbReference type="OrthoDB" id="496703at2759"/>
<reference evidence="3" key="1">
    <citation type="submission" date="2020-03" db="EMBL/GenBank/DDBJ databases">
        <title>A high-quality chromosome-level genome assembly of a woody plant with both climbing and erect habits, Rhamnella rubrinervis.</title>
        <authorList>
            <person name="Lu Z."/>
            <person name="Yang Y."/>
            <person name="Zhu X."/>
            <person name="Sun Y."/>
        </authorList>
    </citation>
    <scope>NUCLEOTIDE SEQUENCE</scope>
    <source>
        <strain evidence="3">BYM</strain>
        <tissue evidence="3">Leaf</tissue>
    </source>
</reference>
<comment type="caution">
    <text evidence="3">The sequence shown here is derived from an EMBL/GenBank/DDBJ whole genome shotgun (WGS) entry which is preliminary data.</text>
</comment>
<proteinExistence type="inferred from homology"/>
<evidence type="ECO:0000256" key="1">
    <source>
        <dbReference type="ARBA" id="ARBA00006908"/>
    </source>
</evidence>
<keyword evidence="2" id="KW-0560">Oxidoreductase</keyword>
<evidence type="ECO:0000256" key="2">
    <source>
        <dbReference type="ARBA" id="ARBA00023002"/>
    </source>
</evidence>
<organism evidence="3 4">
    <name type="scientific">Rhamnella rubrinervis</name>
    <dbReference type="NCBI Taxonomy" id="2594499"/>
    <lineage>
        <taxon>Eukaryota</taxon>
        <taxon>Viridiplantae</taxon>
        <taxon>Streptophyta</taxon>
        <taxon>Embryophyta</taxon>
        <taxon>Tracheophyta</taxon>
        <taxon>Spermatophyta</taxon>
        <taxon>Magnoliopsida</taxon>
        <taxon>eudicotyledons</taxon>
        <taxon>Gunneridae</taxon>
        <taxon>Pentapetalae</taxon>
        <taxon>rosids</taxon>
        <taxon>fabids</taxon>
        <taxon>Rosales</taxon>
        <taxon>Rhamnaceae</taxon>
        <taxon>rhamnoid group</taxon>
        <taxon>Rhamneae</taxon>
        <taxon>Rhamnella</taxon>
    </lineage>
</organism>
<dbReference type="InterPro" id="IPR009249">
    <property type="entry name" value="Ferredoxin-dep_bilin_Rdtase"/>
</dbReference>